<feature type="binding site" evidence="3">
    <location>
        <begin position="321"/>
        <end position="324"/>
    </location>
    <ligand>
        <name>CTP</name>
        <dbReference type="ChEBI" id="CHEBI:37563"/>
    </ligand>
</feature>
<name>A0A1V0GP31_9RHOB</name>
<comment type="catalytic activity">
    <reaction evidence="3 4">
        <text>(R)-4'-phosphopantothenate + L-cysteine + CTP = N-[(R)-4-phosphopantothenoyl]-L-cysteine + CMP + diphosphate + H(+)</text>
        <dbReference type="Rhea" id="RHEA:19397"/>
        <dbReference type="ChEBI" id="CHEBI:10986"/>
        <dbReference type="ChEBI" id="CHEBI:15378"/>
        <dbReference type="ChEBI" id="CHEBI:33019"/>
        <dbReference type="ChEBI" id="CHEBI:35235"/>
        <dbReference type="ChEBI" id="CHEBI:37563"/>
        <dbReference type="ChEBI" id="CHEBI:59458"/>
        <dbReference type="ChEBI" id="CHEBI:60377"/>
        <dbReference type="EC" id="6.3.2.5"/>
    </reaction>
</comment>
<dbReference type="GO" id="GO:0004633">
    <property type="term" value="F:phosphopantothenoylcysteine decarboxylase activity"/>
    <property type="evidence" value="ECO:0007669"/>
    <property type="project" value="UniProtKB-UniRule"/>
</dbReference>
<dbReference type="GO" id="GO:0071513">
    <property type="term" value="C:phosphopantothenoylcysteine decarboxylase complex"/>
    <property type="evidence" value="ECO:0007669"/>
    <property type="project" value="TreeGrafter"/>
</dbReference>
<dbReference type="EC" id="4.1.1.36" evidence="3"/>
<dbReference type="InterPro" id="IPR036551">
    <property type="entry name" value="Flavin_trans-like"/>
</dbReference>
<evidence type="ECO:0000256" key="1">
    <source>
        <dbReference type="ARBA" id="ARBA00022793"/>
    </source>
</evidence>
<comment type="cofactor">
    <cofactor evidence="3">
        <name>Mg(2+)</name>
        <dbReference type="ChEBI" id="CHEBI:18420"/>
    </cofactor>
</comment>
<dbReference type="Gene3D" id="3.40.50.10300">
    <property type="entry name" value="CoaB-like"/>
    <property type="match status" value="1"/>
</dbReference>
<evidence type="ECO:0000256" key="2">
    <source>
        <dbReference type="ARBA" id="ARBA00023239"/>
    </source>
</evidence>
<evidence type="ECO:0000313" key="7">
    <source>
        <dbReference type="EMBL" id="ARC35594.1"/>
    </source>
</evidence>
<dbReference type="AlphaFoldDB" id="A0A1V0GP31"/>
<dbReference type="Gene3D" id="3.40.50.1950">
    <property type="entry name" value="Flavin prenyltransferase-like"/>
    <property type="match status" value="1"/>
</dbReference>
<dbReference type="SUPFAM" id="SSF52507">
    <property type="entry name" value="Homo-oligomeric flavin-containing Cys decarboxylases, HFCD"/>
    <property type="match status" value="1"/>
</dbReference>
<comment type="catalytic activity">
    <reaction evidence="3 4">
        <text>N-[(R)-4-phosphopantothenoyl]-L-cysteine + H(+) = (R)-4'-phosphopantetheine + CO2</text>
        <dbReference type="Rhea" id="RHEA:16793"/>
        <dbReference type="ChEBI" id="CHEBI:15378"/>
        <dbReference type="ChEBI" id="CHEBI:16526"/>
        <dbReference type="ChEBI" id="CHEBI:59458"/>
        <dbReference type="ChEBI" id="CHEBI:61723"/>
        <dbReference type="EC" id="4.1.1.36"/>
    </reaction>
</comment>
<comment type="pathway">
    <text evidence="3 4">Cofactor biosynthesis; coenzyme A biosynthesis; CoA from (R)-pantothenate: step 3/5.</text>
</comment>
<evidence type="ECO:0000256" key="4">
    <source>
        <dbReference type="RuleBase" id="RU364078"/>
    </source>
</evidence>
<feature type="domain" description="Flavoprotein" evidence="5">
    <location>
        <begin position="5"/>
        <end position="177"/>
    </location>
</feature>
<feature type="binding site" evidence="3">
    <location>
        <position position="293"/>
    </location>
    <ligand>
        <name>CTP</name>
        <dbReference type="ChEBI" id="CHEBI:37563"/>
    </ligand>
</feature>
<evidence type="ECO:0000313" key="8">
    <source>
        <dbReference type="Proteomes" id="UP000191257"/>
    </source>
</evidence>
<dbReference type="STRING" id="147645.A6J80_03665"/>
<dbReference type="eggNOG" id="COG0452">
    <property type="taxonomic scope" value="Bacteria"/>
</dbReference>
<dbReference type="PANTHER" id="PTHR14359:SF6">
    <property type="entry name" value="PHOSPHOPANTOTHENOYLCYSTEINE DECARBOXYLASE"/>
    <property type="match status" value="1"/>
</dbReference>
<keyword evidence="3 4" id="KW-0436">Ligase</keyword>
<evidence type="ECO:0000259" key="5">
    <source>
        <dbReference type="Pfam" id="PF02441"/>
    </source>
</evidence>
<dbReference type="GO" id="GO:0015937">
    <property type="term" value="P:coenzyme A biosynthetic process"/>
    <property type="evidence" value="ECO:0007669"/>
    <property type="project" value="UniProtKB-UniRule"/>
</dbReference>
<dbReference type="SUPFAM" id="SSF102645">
    <property type="entry name" value="CoaB-like"/>
    <property type="match status" value="1"/>
</dbReference>
<dbReference type="UniPathway" id="UPA00241">
    <property type="reaction ID" value="UER00353"/>
</dbReference>
<evidence type="ECO:0000256" key="3">
    <source>
        <dbReference type="HAMAP-Rule" id="MF_02225"/>
    </source>
</evidence>
<dbReference type="InterPro" id="IPR007085">
    <property type="entry name" value="DNA/pantothenate-metab_flavo_C"/>
</dbReference>
<comment type="pathway">
    <text evidence="3 4">Cofactor biosynthesis; coenzyme A biosynthesis; CoA from (R)-pantothenate: step 2/5.</text>
</comment>
<feature type="binding site" evidence="3">
    <location>
        <position position="303"/>
    </location>
    <ligand>
        <name>CTP</name>
        <dbReference type="ChEBI" id="CHEBI:37563"/>
    </ligand>
</feature>
<feature type="region of interest" description="Phosphopantothenate--cysteine ligase" evidence="3">
    <location>
        <begin position="206"/>
        <end position="419"/>
    </location>
</feature>
<comment type="function">
    <text evidence="3">Catalyzes two sequential steps in the biosynthesis of coenzyme A. In the first step cysteine is conjugated to 4'-phosphopantothenate to form 4-phosphopantothenoylcysteine. In the second step the latter compound is decarboxylated to form 4'-phosphopantotheine.</text>
</comment>
<feature type="binding site" evidence="3">
    <location>
        <position position="355"/>
    </location>
    <ligand>
        <name>CTP</name>
        <dbReference type="ChEBI" id="CHEBI:37563"/>
    </ligand>
</feature>
<dbReference type="InterPro" id="IPR035929">
    <property type="entry name" value="CoaB-like_sf"/>
</dbReference>
<reference evidence="7" key="1">
    <citation type="submission" date="2017-12" db="EMBL/GenBank/DDBJ databases">
        <title>FDA dAtabase for Regulatory Grade micrObial Sequences (FDA-ARGOS): Supporting development and validation of Infectious Disease Dx tests.</title>
        <authorList>
            <person name="Campos J."/>
            <person name="Goldberg B."/>
            <person name="Tallon L."/>
            <person name="Sadzewicz L."/>
            <person name="Sengamalay N."/>
            <person name="Ott S."/>
            <person name="Godinez A."/>
            <person name="Nagaraj S."/>
            <person name="Vyas G."/>
            <person name="Aluvathingal J."/>
            <person name="Nadendla S."/>
            <person name="Geyer C."/>
            <person name="Nandy P."/>
            <person name="Hobson J."/>
            <person name="Sichtig H."/>
        </authorList>
    </citation>
    <scope>NUCLEOTIDE SEQUENCE</scope>
    <source>
        <strain evidence="7">FDAARGOS_252</strain>
    </source>
</reference>
<dbReference type="Pfam" id="PF02441">
    <property type="entry name" value="Flavoprotein"/>
    <property type="match status" value="1"/>
</dbReference>
<dbReference type="GO" id="GO:0046872">
    <property type="term" value="F:metal ion binding"/>
    <property type="evidence" value="ECO:0007669"/>
    <property type="project" value="UniProtKB-KW"/>
</dbReference>
<keyword evidence="2 3" id="KW-0456">Lyase</keyword>
<sequence length="419" mass="44431">MPGSRILLIVGGGIAAFKIPELIRMLRREGLSVTPVLTSGGAEFVTPLTLSALAEAPCHTALFDLTRESEMGHIQLSRNADLVVVAPATADLMARMAAGMADDLATTLLLATDKPVLAAPAMNVRMWNHPATRRNRDLLEEDGIRFVGPDEGDMACGEYGPGRMAEPEAIRDAILAALGHDRPLRLPPEAVVSLPPAQGRLSGHHVIVTSGPTHEPIDPVRYIANRSSGAQGTAIAAALRDLGARVSFVTGPAEVPPPEGVEVIRVETARQMRDAVERALPADAAVMAAAVADWQVLNARDSKIKKDAQGAAPMLEFAENPDILAWLGRLTNGRPDLVVGFAAETDDVLANAKAKRLRKGADWIVANDVSPETGIMGGPENAVTLITETGAEPWPRMTKPEVARRLAERIADTLAGELP</sequence>
<keyword evidence="3" id="KW-0511">Multifunctional enzyme</keyword>
<keyword evidence="3" id="KW-0460">Magnesium</keyword>
<gene>
    <name evidence="3 7" type="primary">coaBC</name>
    <name evidence="7" type="ORF">A6J80_03665</name>
</gene>
<dbReference type="HAMAP" id="MF_02225">
    <property type="entry name" value="CoaBC"/>
    <property type="match status" value="1"/>
</dbReference>
<dbReference type="Proteomes" id="UP000191257">
    <property type="component" value="Chromosome"/>
</dbReference>
<dbReference type="GO" id="GO:0015941">
    <property type="term" value="P:pantothenate catabolic process"/>
    <property type="evidence" value="ECO:0007669"/>
    <property type="project" value="InterPro"/>
</dbReference>
<dbReference type="EC" id="6.3.2.5" evidence="3"/>
<dbReference type="Pfam" id="PF04127">
    <property type="entry name" value="DFP"/>
    <property type="match status" value="1"/>
</dbReference>
<keyword evidence="3 4" id="KW-0285">Flavoprotein</keyword>
<dbReference type="InterPro" id="IPR003382">
    <property type="entry name" value="Flavoprotein"/>
</dbReference>
<comment type="function">
    <text evidence="4">Catalyzes two steps in the biosynthesis of coenzyme A. In the first step cysteine is conjugated to 4'-phosphopantothenate to form 4-phosphopantothenoylcysteine, in the latter compound is decarboxylated to form 4'-phosphopantotheine.</text>
</comment>
<dbReference type="NCBIfam" id="TIGR00521">
    <property type="entry name" value="coaBC_dfp"/>
    <property type="match status" value="1"/>
</dbReference>
<dbReference type="PANTHER" id="PTHR14359">
    <property type="entry name" value="HOMO-OLIGOMERIC FLAVIN CONTAINING CYS DECARBOXYLASE FAMILY"/>
    <property type="match status" value="1"/>
</dbReference>
<dbReference type="GO" id="GO:0010181">
    <property type="term" value="F:FMN binding"/>
    <property type="evidence" value="ECO:0007669"/>
    <property type="project" value="UniProtKB-UniRule"/>
</dbReference>
<dbReference type="GO" id="GO:0004632">
    <property type="term" value="F:phosphopantothenate--cysteine ligase activity"/>
    <property type="evidence" value="ECO:0007669"/>
    <property type="project" value="UniProtKB-UniRule"/>
</dbReference>
<feature type="binding site" evidence="3">
    <location>
        <position position="359"/>
    </location>
    <ligand>
        <name>CTP</name>
        <dbReference type="ChEBI" id="CHEBI:37563"/>
    </ligand>
</feature>
<feature type="binding site" evidence="3">
    <location>
        <position position="341"/>
    </location>
    <ligand>
        <name>CTP</name>
        <dbReference type="ChEBI" id="CHEBI:37563"/>
    </ligand>
</feature>
<keyword evidence="3 4" id="KW-0288">FMN</keyword>
<keyword evidence="1 3" id="KW-0210">Decarboxylase</keyword>
<evidence type="ECO:0000259" key="6">
    <source>
        <dbReference type="Pfam" id="PF04127"/>
    </source>
</evidence>
<proteinExistence type="inferred from homology"/>
<comment type="similarity">
    <text evidence="3 4">In the N-terminal section; belongs to the HFCD (homo-oligomeric flavin containing Cys decarboxylase) superfamily.</text>
</comment>
<dbReference type="EMBL" id="CP020442">
    <property type="protein sequence ID" value="ARC35594.1"/>
    <property type="molecule type" value="Genomic_DNA"/>
</dbReference>
<feature type="active site" description="Proton donor" evidence="3">
    <location>
        <position position="156"/>
    </location>
</feature>
<organism evidence="7 8">
    <name type="scientific">Paracoccus yeei</name>
    <dbReference type="NCBI Taxonomy" id="147645"/>
    <lineage>
        <taxon>Bacteria</taxon>
        <taxon>Pseudomonadati</taxon>
        <taxon>Pseudomonadota</taxon>
        <taxon>Alphaproteobacteria</taxon>
        <taxon>Rhodobacterales</taxon>
        <taxon>Paracoccaceae</taxon>
        <taxon>Paracoccus</taxon>
    </lineage>
</organism>
<comment type="similarity">
    <text evidence="3 4">In the C-terminal section; belongs to the PPC synthetase family.</text>
</comment>
<keyword evidence="8" id="KW-1185">Reference proteome</keyword>
<keyword evidence="3" id="KW-0479">Metal-binding</keyword>
<dbReference type="InterPro" id="IPR005252">
    <property type="entry name" value="CoaBC"/>
</dbReference>
<accession>A0A1V0GP31</accession>
<dbReference type="KEGG" id="pye:A6J80_03665"/>
<protein>
    <recommendedName>
        <fullName evidence="3">Coenzyme A biosynthesis bifunctional protein CoaBC</fullName>
    </recommendedName>
    <alternativeName>
        <fullName evidence="3">DNA/pantothenate metabolism flavoprotein</fullName>
    </alternativeName>
    <alternativeName>
        <fullName evidence="3">Phosphopantothenoylcysteine synthetase/decarboxylase</fullName>
        <shortName evidence="3">PPCS-PPCDC</shortName>
    </alternativeName>
    <domain>
        <recommendedName>
            <fullName evidence="3">Phosphopantothenoylcysteine decarboxylase</fullName>
            <shortName evidence="3">PPC decarboxylase</shortName>
            <shortName evidence="3">PPC-DC</shortName>
            <ecNumber evidence="3">4.1.1.36</ecNumber>
        </recommendedName>
        <alternativeName>
            <fullName evidence="3">CoaC</fullName>
        </alternativeName>
    </domain>
    <domain>
        <recommendedName>
            <fullName evidence="3">Phosphopantothenate--cysteine ligase</fullName>
            <ecNumber evidence="3">6.3.2.5</ecNumber>
        </recommendedName>
        <alternativeName>
            <fullName evidence="3">CoaB</fullName>
        </alternativeName>
        <alternativeName>
            <fullName evidence="3">Phosphopantothenoylcysteine synthetase</fullName>
            <shortName evidence="3">PPC synthetase</shortName>
            <shortName evidence="3">PPC-S</shortName>
        </alternativeName>
    </domain>
</protein>
<feature type="region of interest" description="Phosphopantothenoylcysteine decarboxylase" evidence="3">
    <location>
        <begin position="1"/>
        <end position="205"/>
    </location>
</feature>
<comment type="cofactor">
    <cofactor evidence="3">
        <name>FMN</name>
        <dbReference type="ChEBI" id="CHEBI:58210"/>
    </cofactor>
    <text evidence="3">Binds 1 FMN per subunit.</text>
</comment>
<dbReference type="RefSeq" id="WP_080620537.1">
    <property type="nucleotide sequence ID" value="NZ_CAWMZI010000001.1"/>
</dbReference>
<comment type="caution">
    <text evidence="3">Lacks conserved residue(s) required for the propagation of feature annotation.</text>
</comment>
<feature type="domain" description="DNA/pantothenate metabolism flavoprotein C-terminal" evidence="6">
    <location>
        <begin position="201"/>
        <end position="412"/>
    </location>
</feature>